<dbReference type="EMBL" id="JBFXLR010000030">
    <property type="protein sequence ID" value="KAL2847119.1"/>
    <property type="molecule type" value="Genomic_DNA"/>
</dbReference>
<keyword evidence="2" id="KW-1133">Transmembrane helix</keyword>
<feature type="region of interest" description="Disordered" evidence="1">
    <location>
        <begin position="198"/>
        <end position="220"/>
    </location>
</feature>
<reference evidence="3 4" key="1">
    <citation type="submission" date="2024-07" db="EMBL/GenBank/DDBJ databases">
        <title>Section-level genome sequencing and comparative genomics of Aspergillus sections Usti and Cavernicolus.</title>
        <authorList>
            <consortium name="Lawrence Berkeley National Laboratory"/>
            <person name="Nybo J.L."/>
            <person name="Vesth T.C."/>
            <person name="Theobald S."/>
            <person name="Frisvad J.C."/>
            <person name="Larsen T.O."/>
            <person name="Kjaerboelling I."/>
            <person name="Rothschild-Mancinelli K."/>
            <person name="Lyhne E.K."/>
            <person name="Kogle M.E."/>
            <person name="Barry K."/>
            <person name="Clum A."/>
            <person name="Na H."/>
            <person name="Ledsgaard L."/>
            <person name="Lin J."/>
            <person name="Lipzen A."/>
            <person name="Kuo A."/>
            <person name="Riley R."/>
            <person name="Mondo S."/>
            <person name="LaButti K."/>
            <person name="Haridas S."/>
            <person name="Pangalinan J."/>
            <person name="Salamov A.A."/>
            <person name="Simmons B.A."/>
            <person name="Magnuson J.K."/>
            <person name="Chen J."/>
            <person name="Drula E."/>
            <person name="Henrissat B."/>
            <person name="Wiebenga A."/>
            <person name="Lubbers R.J."/>
            <person name="Gomes A.C."/>
            <person name="Macurrencykelacurrency M.R."/>
            <person name="Stajich J."/>
            <person name="Grigoriev I.V."/>
            <person name="Mortensen U.H."/>
            <person name="De vries R.P."/>
            <person name="Baker S.E."/>
            <person name="Andersen M.R."/>
        </authorList>
    </citation>
    <scope>NUCLEOTIDE SEQUENCE [LARGE SCALE GENOMIC DNA]</scope>
    <source>
        <strain evidence="3 4">CBS 756.74</strain>
    </source>
</reference>
<evidence type="ECO:0000313" key="3">
    <source>
        <dbReference type="EMBL" id="KAL2847119.1"/>
    </source>
</evidence>
<feature type="compositionally biased region" description="Basic and acidic residues" evidence="1">
    <location>
        <begin position="198"/>
        <end position="208"/>
    </location>
</feature>
<protein>
    <submittedName>
        <fullName evidence="3">Uncharacterized protein</fullName>
    </submittedName>
</protein>
<comment type="caution">
    <text evidence="3">The sequence shown here is derived from an EMBL/GenBank/DDBJ whole genome shotgun (WGS) entry which is preliminary data.</text>
</comment>
<dbReference type="Proteomes" id="UP001610444">
    <property type="component" value="Unassembled WGS sequence"/>
</dbReference>
<dbReference type="RefSeq" id="XP_070897566.1">
    <property type="nucleotide sequence ID" value="XM_071040657.1"/>
</dbReference>
<evidence type="ECO:0000256" key="2">
    <source>
        <dbReference type="SAM" id="Phobius"/>
    </source>
</evidence>
<keyword evidence="2" id="KW-0812">Transmembrane</keyword>
<keyword evidence="4" id="KW-1185">Reference proteome</keyword>
<gene>
    <name evidence="3" type="ORF">BJX68DRAFT_240241</name>
</gene>
<organism evidence="3 4">
    <name type="scientific">Aspergillus pseudodeflectus</name>
    <dbReference type="NCBI Taxonomy" id="176178"/>
    <lineage>
        <taxon>Eukaryota</taxon>
        <taxon>Fungi</taxon>
        <taxon>Dikarya</taxon>
        <taxon>Ascomycota</taxon>
        <taxon>Pezizomycotina</taxon>
        <taxon>Eurotiomycetes</taxon>
        <taxon>Eurotiomycetidae</taxon>
        <taxon>Eurotiales</taxon>
        <taxon>Aspergillaceae</taxon>
        <taxon>Aspergillus</taxon>
        <taxon>Aspergillus subgen. Nidulantes</taxon>
    </lineage>
</organism>
<evidence type="ECO:0000313" key="4">
    <source>
        <dbReference type="Proteomes" id="UP001610444"/>
    </source>
</evidence>
<proteinExistence type="predicted"/>
<name>A0ABR4K464_9EURO</name>
<evidence type="ECO:0000256" key="1">
    <source>
        <dbReference type="SAM" id="MobiDB-lite"/>
    </source>
</evidence>
<dbReference type="GeneID" id="98155821"/>
<feature type="transmembrane region" description="Helical" evidence="2">
    <location>
        <begin position="6"/>
        <end position="24"/>
    </location>
</feature>
<accession>A0ABR4K464</accession>
<keyword evidence="2" id="KW-0472">Membrane</keyword>
<sequence length="220" mass="24461">MPLEKAITYALVLVGALIGGYMGWASSDSDYELNTAVAPRVLSFIHERIPAINIPAPPLPTTLTQILSKKDRTQLVGSTNGFKYEYRTADLNRLSRTQRDAVRGAVKNYFDTHTPAEIDAAIEEGDTLFGANGKGSSWTLGTGTACLKLDDKWGANERWGPIEGYMKIGREERFDEEFYCGPTFTLTVWKKQFDIVDGTKKKKEEEGTNKAGENNVDREL</sequence>